<evidence type="ECO:0008006" key="3">
    <source>
        <dbReference type="Google" id="ProtNLM"/>
    </source>
</evidence>
<keyword evidence="2" id="KW-1185">Reference proteome</keyword>
<organism evidence="1 2">
    <name type="scientific">Aspergillus sergii</name>
    <dbReference type="NCBI Taxonomy" id="1034303"/>
    <lineage>
        <taxon>Eukaryota</taxon>
        <taxon>Fungi</taxon>
        <taxon>Dikarya</taxon>
        <taxon>Ascomycota</taxon>
        <taxon>Pezizomycotina</taxon>
        <taxon>Eurotiomycetes</taxon>
        <taxon>Eurotiomycetidae</taxon>
        <taxon>Eurotiales</taxon>
        <taxon>Aspergillaceae</taxon>
        <taxon>Aspergillus</taxon>
        <taxon>Aspergillus subgen. Circumdati</taxon>
    </lineage>
</organism>
<protein>
    <recommendedName>
        <fullName evidence="3">Caspase domain-containing protein</fullName>
    </recommendedName>
</protein>
<proteinExistence type="predicted"/>
<gene>
    <name evidence="1" type="ORF">BDV39DRAFT_208812</name>
</gene>
<dbReference type="Proteomes" id="UP000325945">
    <property type="component" value="Unassembled WGS sequence"/>
</dbReference>
<reference evidence="2" key="1">
    <citation type="submission" date="2019-04" db="EMBL/GenBank/DDBJ databases">
        <title>Friends and foes A comparative genomics studyof 23 Aspergillus species from section Flavi.</title>
        <authorList>
            <consortium name="DOE Joint Genome Institute"/>
            <person name="Kjaerbolling I."/>
            <person name="Vesth T."/>
            <person name="Frisvad J.C."/>
            <person name="Nybo J.L."/>
            <person name="Theobald S."/>
            <person name="Kildgaard S."/>
            <person name="Isbrandt T."/>
            <person name="Kuo A."/>
            <person name="Sato A."/>
            <person name="Lyhne E.K."/>
            <person name="Kogle M.E."/>
            <person name="Wiebenga A."/>
            <person name="Kun R.S."/>
            <person name="Lubbers R.J."/>
            <person name="Makela M.R."/>
            <person name="Barry K."/>
            <person name="Chovatia M."/>
            <person name="Clum A."/>
            <person name="Daum C."/>
            <person name="Haridas S."/>
            <person name="He G."/>
            <person name="LaButti K."/>
            <person name="Lipzen A."/>
            <person name="Mondo S."/>
            <person name="Riley R."/>
            <person name="Salamov A."/>
            <person name="Simmons B.A."/>
            <person name="Magnuson J.K."/>
            <person name="Henrissat B."/>
            <person name="Mortensen U.H."/>
            <person name="Larsen T.O."/>
            <person name="Devries R.P."/>
            <person name="Grigoriev I.V."/>
            <person name="Machida M."/>
            <person name="Baker S.E."/>
            <person name="Andersen M.R."/>
        </authorList>
    </citation>
    <scope>NUCLEOTIDE SEQUENCE [LARGE SCALE GENOMIC DNA]</scope>
    <source>
        <strain evidence="2">CBS 130017</strain>
    </source>
</reference>
<name>A0A5N6WRM0_9EURO</name>
<evidence type="ECO:0000313" key="2">
    <source>
        <dbReference type="Proteomes" id="UP000325945"/>
    </source>
</evidence>
<evidence type="ECO:0000313" key="1">
    <source>
        <dbReference type="EMBL" id="KAE8323527.1"/>
    </source>
</evidence>
<sequence>MGSPYMTRSVHSLSYEASFRDTVNSINQAVENALPSKKGYDCVRVLILRWANDDLGLADIEKALLEFFSVKYHFATDSILISSLSMADALNGIREKIGKLIKYDTTTSLFIVVYEGHSSITDKGFTLYGSRRYTPAIPWLMIEGELTRIRHADKLLILDSCFSTAAAIEGGNNEYLAASSSESQASGCVERSFTRRFLDLLANIDCPEITVTQIHAKLVAQANKPNSKQGYTPVHVKSTEKPSITLCPLHKIRRDVAGLRRTGELADGKVLISILLEGKPSIPKIEEWNRLLMSSIPDAVADIKIEAVFESTSSTCLVSMPVAVWDMLKRNDAYAFVAYVESHNLLLHQPNPSNILEGSAGNVQLPTREK</sequence>
<accession>A0A5N6WRM0</accession>
<dbReference type="AlphaFoldDB" id="A0A5N6WRM0"/>
<dbReference type="EMBL" id="ML741829">
    <property type="protein sequence ID" value="KAE8323527.1"/>
    <property type="molecule type" value="Genomic_DNA"/>
</dbReference>